<accession>A0A8X8ICS6</accession>
<proteinExistence type="predicted"/>
<evidence type="ECO:0000256" key="2">
    <source>
        <dbReference type="ARBA" id="ARBA00022840"/>
    </source>
</evidence>
<keyword evidence="2" id="KW-0067">ATP-binding</keyword>
<feature type="domain" description="AAA+ ATPase" evidence="3">
    <location>
        <begin position="149"/>
        <end position="293"/>
    </location>
</feature>
<dbReference type="PANTHER" id="PTHR20953">
    <property type="entry name" value="KINASE-RELATED"/>
    <property type="match status" value="1"/>
</dbReference>
<keyword evidence="1" id="KW-0547">Nucleotide-binding</keyword>
<keyword evidence="5" id="KW-1185">Reference proteome</keyword>
<dbReference type="SUPFAM" id="SSF52540">
    <property type="entry name" value="P-loop containing nucleoside triphosphate hydrolases"/>
    <property type="match status" value="1"/>
</dbReference>
<dbReference type="SMART" id="SM00382">
    <property type="entry name" value="AAA"/>
    <property type="match status" value="1"/>
</dbReference>
<protein>
    <submittedName>
        <fullName evidence="4">Stage III sporulation protein AA</fullName>
    </submittedName>
</protein>
<dbReference type="NCBIfam" id="TIGR02858">
    <property type="entry name" value="spore_III_AA"/>
    <property type="match status" value="1"/>
</dbReference>
<dbReference type="PANTHER" id="PTHR20953:SF3">
    <property type="entry name" value="P-LOOP CONTAINING NUCLEOSIDE TRIPHOSPHATE HYDROLASES SUPERFAMILY PROTEIN"/>
    <property type="match status" value="1"/>
</dbReference>
<reference evidence="4 5" key="1">
    <citation type="journal article" date="2020" name="Extremophiles">
        <title>Genomic analysis of Caldalkalibacillus thermarum TA2.A1 reveals aerobic alkaliphilic metabolism and evolutionary hallmarks linking alkaliphilic bacteria and plant life.</title>
        <authorList>
            <person name="de Jong S.I."/>
            <person name="van den Broek M.A."/>
            <person name="Merkel A.Y."/>
            <person name="de la Torre Cortes P."/>
            <person name="Kalamorz F."/>
            <person name="Cook G.M."/>
            <person name="van Loosdrecht M.C.M."/>
            <person name="McMillan D.G.G."/>
        </authorList>
    </citation>
    <scope>NUCLEOTIDE SEQUENCE [LARGE SCALE GENOMIC DNA]</scope>
    <source>
        <strain evidence="4 5">TA2.A1</strain>
    </source>
</reference>
<dbReference type="Proteomes" id="UP000825179">
    <property type="component" value="Chromosome"/>
</dbReference>
<evidence type="ECO:0000256" key="1">
    <source>
        <dbReference type="ARBA" id="ARBA00022741"/>
    </source>
</evidence>
<evidence type="ECO:0000313" key="4">
    <source>
        <dbReference type="EMBL" id="QZT35381.1"/>
    </source>
</evidence>
<dbReference type="InterPro" id="IPR027417">
    <property type="entry name" value="P-loop_NTPase"/>
</dbReference>
<sequence>MDSRLLACFSQRIRHAVVCLSSDVQAKIEEIRIRINQPIEIRVQNQSYFLTESGQLCRSADQGLVATPEDGQKILNLISRHSVYALEEELRRGFITIFGGHRVGIAGRAVVDNGRVQHVKHIRFFNFRVAREMKGIAEGVVPYLLDNGSPLNTLIISPPQCGKTTLLRDIIRVLSSGKAELGLRGVKVGVVDERSEIASCLDGLPQHDLGPRADVLDACPKAEGMMMLIRSMSPQVVACDEIGSEQDTLAILEALHAGVTVVVTAHGSTLADIKRRPGLKPLFQTPVFERFVVLSHRKGAGTIELITDAQERLLYPSSLRGMNYA</sequence>
<dbReference type="InterPro" id="IPR003593">
    <property type="entry name" value="AAA+_ATPase"/>
</dbReference>
<dbReference type="EMBL" id="CP082237">
    <property type="protein sequence ID" value="QZT35381.1"/>
    <property type="molecule type" value="Genomic_DNA"/>
</dbReference>
<dbReference type="Pfam" id="PF19568">
    <property type="entry name" value="Spore_III_AA"/>
    <property type="match status" value="1"/>
</dbReference>
<dbReference type="AlphaFoldDB" id="A0A8X8ICS6"/>
<dbReference type="InterPro" id="IPR014217">
    <property type="entry name" value="Spore_III_AA"/>
</dbReference>
<gene>
    <name evidence="4" type="primary">spoIIIAA</name>
    <name evidence="4" type="ORF">HUR95_09565</name>
</gene>
<evidence type="ECO:0000259" key="3">
    <source>
        <dbReference type="SMART" id="SM00382"/>
    </source>
</evidence>
<dbReference type="Gene3D" id="3.40.50.300">
    <property type="entry name" value="P-loop containing nucleotide triphosphate hydrolases"/>
    <property type="match status" value="1"/>
</dbReference>
<evidence type="ECO:0000313" key="5">
    <source>
        <dbReference type="Proteomes" id="UP000825179"/>
    </source>
</evidence>
<organism evidence="4 5">
    <name type="scientific">Caldalkalibacillus thermarum (strain TA2.A1)</name>
    <dbReference type="NCBI Taxonomy" id="986075"/>
    <lineage>
        <taxon>Bacteria</taxon>
        <taxon>Bacillati</taxon>
        <taxon>Bacillota</taxon>
        <taxon>Bacilli</taxon>
        <taxon>Bacillales</taxon>
        <taxon>Bacillaceae</taxon>
        <taxon>Caldalkalibacillus</taxon>
    </lineage>
</organism>
<dbReference type="KEGG" id="cthu:HUR95_09565"/>
<name>A0A8X8ICS6_CALTT</name>
<dbReference type="GO" id="GO:0005524">
    <property type="term" value="F:ATP binding"/>
    <property type="evidence" value="ECO:0007669"/>
    <property type="project" value="UniProtKB-KW"/>
</dbReference>
<dbReference type="InterPro" id="IPR045735">
    <property type="entry name" value="Spore_III_AA_AAA+_ATPase"/>
</dbReference>